<dbReference type="PANTHER" id="PTHR43861:SF1">
    <property type="entry name" value="TRANS-ACONITATE 2-METHYLTRANSFERASE"/>
    <property type="match status" value="1"/>
</dbReference>
<dbReference type="EC" id="2.1.1.144" evidence="5"/>
<sequence>MTSSAPWDPTGYLRFGDERARPFADLLARVGAREPRTVVDLGCGEGALTASLAQRWPGARVTGVDSSPEMLAAAAAHAVPGRVAFALGDVREWRPDEPVDVLVTNAVLHWAPGHADLLRRWTGQLAPSGWLALQVPGNWRAPTHALLAALCRSPRWAGLVGDAAPAEDAVLDPAGYLEVLAGAGLAVEAWETTYLHVLRGEDPVLAWVRSTVLRPVLAQLEEDDAAELTAEYAAALRTAYPRRPDGTTLLPFRRVFAVGHAT</sequence>
<proteinExistence type="inferred from homology"/>
<evidence type="ECO:0000256" key="3">
    <source>
        <dbReference type="ARBA" id="ARBA00022679"/>
    </source>
</evidence>
<dbReference type="InterPro" id="IPR023149">
    <property type="entry name" value="Trans_acon_MeTrfase_C"/>
</dbReference>
<keyword evidence="4 5" id="KW-0949">S-adenosyl-L-methionine</keyword>
<protein>
    <recommendedName>
        <fullName evidence="5">Trans-aconitate 2-methyltransferase</fullName>
        <ecNumber evidence="5">2.1.1.144</ecNumber>
    </recommendedName>
</protein>
<keyword evidence="8" id="KW-1185">Reference proteome</keyword>
<dbReference type="AlphaFoldDB" id="A0A1H3GIT4"/>
<dbReference type="InterPro" id="IPR023506">
    <property type="entry name" value="Trans-aconitate_MeTrfase"/>
</dbReference>
<evidence type="ECO:0000313" key="7">
    <source>
        <dbReference type="EMBL" id="SDY02997.1"/>
    </source>
</evidence>
<reference evidence="8" key="1">
    <citation type="submission" date="2016-10" db="EMBL/GenBank/DDBJ databases">
        <authorList>
            <person name="Varghese N."/>
            <person name="Submissions S."/>
        </authorList>
    </citation>
    <scope>NUCLEOTIDE SEQUENCE [LARGE SCALE GENOMIC DNA]</scope>
    <source>
        <strain evidence="8">DSM 45422</strain>
    </source>
</reference>
<name>A0A1H3GIT4_9ACTN</name>
<dbReference type="Gene3D" id="3.40.50.150">
    <property type="entry name" value="Vaccinia Virus protein VP39"/>
    <property type="match status" value="1"/>
</dbReference>
<keyword evidence="1 5" id="KW-0963">Cytoplasm</keyword>
<dbReference type="HAMAP" id="MF_00560">
    <property type="entry name" value="Tran_acon_Me_trans"/>
    <property type="match status" value="1"/>
</dbReference>
<dbReference type="Proteomes" id="UP000198921">
    <property type="component" value="Unassembled WGS sequence"/>
</dbReference>
<dbReference type="Pfam" id="PF13649">
    <property type="entry name" value="Methyltransf_25"/>
    <property type="match status" value="1"/>
</dbReference>
<dbReference type="InterPro" id="IPR029063">
    <property type="entry name" value="SAM-dependent_MTases_sf"/>
</dbReference>
<organism evidence="7 8">
    <name type="scientific">Geodermatophilus africanus</name>
    <dbReference type="NCBI Taxonomy" id="1137993"/>
    <lineage>
        <taxon>Bacteria</taxon>
        <taxon>Bacillati</taxon>
        <taxon>Actinomycetota</taxon>
        <taxon>Actinomycetes</taxon>
        <taxon>Geodermatophilales</taxon>
        <taxon>Geodermatophilaceae</taxon>
        <taxon>Geodermatophilus</taxon>
    </lineage>
</organism>
<evidence type="ECO:0000256" key="5">
    <source>
        <dbReference type="HAMAP-Rule" id="MF_00560"/>
    </source>
</evidence>
<dbReference type="PANTHER" id="PTHR43861">
    <property type="entry name" value="TRANS-ACONITATE 2-METHYLTRANSFERASE-RELATED"/>
    <property type="match status" value="1"/>
</dbReference>
<dbReference type="EMBL" id="FNOT01000004">
    <property type="protein sequence ID" value="SDY02997.1"/>
    <property type="molecule type" value="Genomic_DNA"/>
</dbReference>
<feature type="domain" description="Methyltransferase" evidence="6">
    <location>
        <begin position="38"/>
        <end position="129"/>
    </location>
</feature>
<dbReference type="OrthoDB" id="9795085at2"/>
<keyword evidence="2 5" id="KW-0489">Methyltransferase</keyword>
<comment type="function">
    <text evidence="5">Catalyzes the S-adenosylmethionine monomethyl esterification of trans-aconitate.</text>
</comment>
<comment type="subcellular location">
    <subcellularLocation>
        <location evidence="5">Cytoplasm</location>
    </subcellularLocation>
</comment>
<dbReference type="InterPro" id="IPR041698">
    <property type="entry name" value="Methyltransf_25"/>
</dbReference>
<dbReference type="NCBIfam" id="NF010703">
    <property type="entry name" value="PRK14103.1"/>
    <property type="match status" value="1"/>
</dbReference>
<evidence type="ECO:0000256" key="2">
    <source>
        <dbReference type="ARBA" id="ARBA00022603"/>
    </source>
</evidence>
<accession>A0A1H3GIT4</accession>
<dbReference type="Gene3D" id="1.10.150.290">
    <property type="entry name" value="S-adenosyl-L-methionine-dependent methyltransferases"/>
    <property type="match status" value="1"/>
</dbReference>
<dbReference type="CDD" id="cd02440">
    <property type="entry name" value="AdoMet_MTases"/>
    <property type="match status" value="1"/>
</dbReference>
<evidence type="ECO:0000259" key="6">
    <source>
        <dbReference type="Pfam" id="PF13649"/>
    </source>
</evidence>
<evidence type="ECO:0000256" key="4">
    <source>
        <dbReference type="ARBA" id="ARBA00022691"/>
    </source>
</evidence>
<gene>
    <name evidence="5" type="primary">tam</name>
    <name evidence="7" type="ORF">SAMN05660209_01881</name>
</gene>
<dbReference type="GO" id="GO:0030798">
    <property type="term" value="F:trans-aconitate 2-methyltransferase activity"/>
    <property type="evidence" value="ECO:0007669"/>
    <property type="project" value="UniProtKB-UniRule"/>
</dbReference>
<dbReference type="RefSeq" id="WP_091154174.1">
    <property type="nucleotide sequence ID" value="NZ_FNOT01000004.1"/>
</dbReference>
<dbReference type="GO" id="GO:0005737">
    <property type="term" value="C:cytoplasm"/>
    <property type="evidence" value="ECO:0007669"/>
    <property type="project" value="UniProtKB-SubCell"/>
</dbReference>
<comment type="catalytic activity">
    <reaction evidence="5">
        <text>trans-aconitate + S-adenosyl-L-methionine = (E)-3-(methoxycarbonyl)pent-2-enedioate + S-adenosyl-L-homocysteine</text>
        <dbReference type="Rhea" id="RHEA:14969"/>
        <dbReference type="ChEBI" id="CHEBI:15708"/>
        <dbReference type="ChEBI" id="CHEBI:57470"/>
        <dbReference type="ChEBI" id="CHEBI:57856"/>
        <dbReference type="ChEBI" id="CHEBI:59789"/>
        <dbReference type="EC" id="2.1.1.144"/>
    </reaction>
</comment>
<dbReference type="GO" id="GO:0032259">
    <property type="term" value="P:methylation"/>
    <property type="evidence" value="ECO:0007669"/>
    <property type="project" value="UniProtKB-KW"/>
</dbReference>
<evidence type="ECO:0000313" key="8">
    <source>
        <dbReference type="Proteomes" id="UP000198921"/>
    </source>
</evidence>
<dbReference type="SUPFAM" id="SSF53335">
    <property type="entry name" value="S-adenosyl-L-methionine-dependent methyltransferases"/>
    <property type="match status" value="1"/>
</dbReference>
<keyword evidence="3 5" id="KW-0808">Transferase</keyword>
<dbReference type="STRING" id="1137993.SAMN05660209_01881"/>
<evidence type="ECO:0000256" key="1">
    <source>
        <dbReference type="ARBA" id="ARBA00022490"/>
    </source>
</evidence>
<comment type="similarity">
    <text evidence="5">Belongs to the methyltransferase superfamily. Tam family.</text>
</comment>